<dbReference type="InterPro" id="IPR011992">
    <property type="entry name" value="EF-hand-dom_pair"/>
</dbReference>
<feature type="domain" description="EF-hand" evidence="5">
    <location>
        <begin position="996"/>
        <end position="1022"/>
    </location>
</feature>
<keyword evidence="1" id="KW-0479">Metal-binding</keyword>
<dbReference type="Proteomes" id="UP000794436">
    <property type="component" value="Unassembled WGS sequence"/>
</dbReference>
<keyword evidence="7" id="KW-1185">Reference proteome</keyword>
<accession>A0A8K1C6I0</accession>
<dbReference type="Gene3D" id="1.10.238.10">
    <property type="entry name" value="EF-hand"/>
    <property type="match status" value="8"/>
</dbReference>
<dbReference type="OrthoDB" id="444540at2759"/>
<dbReference type="SMART" id="SM00054">
    <property type="entry name" value="EFh"/>
    <property type="match status" value="7"/>
</dbReference>
<dbReference type="PROSITE" id="PS00018">
    <property type="entry name" value="EF_HAND_1"/>
    <property type="match status" value="7"/>
</dbReference>
<feature type="domain" description="EF-hand" evidence="5">
    <location>
        <begin position="1023"/>
        <end position="1058"/>
    </location>
</feature>
<dbReference type="SUPFAM" id="SSF47473">
    <property type="entry name" value="EF-hand"/>
    <property type="match status" value="4"/>
</dbReference>
<sequence>MTSVTPRATSLTQWNAVQQQSAETVDVPRLVAAIQGSLRQRGLAAWVTLGQGLERAQQDSQGAGLGRATLKRVLTGNQLQVSEVDTRALLRFLTPQDDARVSADTIKHLLCGPLTGRRLELVQGVFEQLDHQRVGYVSTQDIIAWQDASKHPSVMFGDKTASQVHDELVSSFMALLSATGASTFVNLYQWMTYFQYVSGNAPSDEFFDLILTRVWKATPKTSLRDITEPSATDERRLSGNSTTITPPLSLLQALQDAKHITVPPPAPISTSAALPQRLHRSQSLTMPSQEVVSPRAAHTTAEFLKGAQFAACLVDPTLRQPTNLSPRSKNRGSPRVSMPGVAAAATPAAPILDAGTLSVLNRLRAAIKTRGLRSLVALTRQIRLSDADGDGLLTLAEFKVALRPSSDDATPLSESDLRVLFKYLDRDHRGAIPIHVALDFIREPMNPRRLALVRAAFEALDPLGMRLLEPSDVVQRYDARRHPEVIAGRKTEEQAFQDFIEHFDLEDATQGKISLAQWEQYYHNVGFFVPDDDYFELTIRNTWQLQLQQLTTASPSGNDTGAPGHAPLEARPRIVRGHAAGHDSRQAFAILQPDLGDHHAAILAAERHGISNASPSKTTAAAAASATAYTSAQQSKEIRRIIHQLRTALKDQGVVGFSSLQRAFRLMDEDRNGSISLHEFTRALRECKLHTVTPQDAQTLFHVFDANHDGALDFTEFLLGIREPMNERRMLFVRMAFDILDKDRNGVLEVSDIVDVYDARKHPDVLSGRKTERDVFTEFLESFDIDHLHEGKVSFDEWTRYYQNISASIDDDDYFELMMRNAWHISGGKGWCANSSNRRVLVTHADGSTSVEEVENDIGVRKEDVSRVLAAQMERRGSTGMQKSSFYDVLDHSSRPTAAPTGGLGMVRTKNNSSASIAACLGGGGNANTNNERPSTPTGAPPLSRRRSSSLPNQPGNALPTQPTSAPAGVQAIISRLKIALKAKGAHGFCGLSRKFRILDDDGNGSLNLSEFRKAMRECDLELNDGDLRLLFQYFDRDRSGSIDLNEFLIGVRDPLSERRLGFVREAFKRMDKDGNGLLEPSDIVEAYDASQHPDVMSGRKTPEDVFRDFLETFDVDGIHNGKITWDQWVHYYQNVSASIDDEDYFELMMRNAWHISGGVGWCENTTARRVLVTREDGSEVVKEVKDDLGVKIQDVAARLQAQEANTASKTASIAMSSAFDLTQPPQTGTKKIVSLKDASFGAPLQLMTAGPSVSSGNLSGEIVFYSIRRRLQQKTVSDVVALRQGTIKYIDAKTSTISAGHCAEALSSTLGLTLSEAHCMALIEYMNQLPEAQHNETPGLGSVPAFSIGARLLQTQTQATRITIKRLFACLLGQLSPRCAESVRRIFSSLQAAGKGRVFPIALAKSFQAANHPDVKLGLTTADAVFQDFAANLELSGTSDGSVALEHFETYCVNLRATLGSDEYFALLLRECFVLP</sequence>
<comment type="caution">
    <text evidence="6">The sequence shown here is derived from an EMBL/GenBank/DDBJ whole genome shotgun (WGS) entry which is preliminary data.</text>
</comment>
<evidence type="ECO:0000313" key="7">
    <source>
        <dbReference type="Proteomes" id="UP000794436"/>
    </source>
</evidence>
<evidence type="ECO:0000256" key="1">
    <source>
        <dbReference type="ARBA" id="ARBA00022723"/>
    </source>
</evidence>
<evidence type="ECO:0000313" key="6">
    <source>
        <dbReference type="EMBL" id="TMW57501.1"/>
    </source>
</evidence>
<evidence type="ECO:0000256" key="2">
    <source>
        <dbReference type="ARBA" id="ARBA00022737"/>
    </source>
</evidence>
<organism evidence="6 7">
    <name type="scientific">Pythium oligandrum</name>
    <name type="common">Mycoparasitic fungus</name>
    <dbReference type="NCBI Taxonomy" id="41045"/>
    <lineage>
        <taxon>Eukaryota</taxon>
        <taxon>Sar</taxon>
        <taxon>Stramenopiles</taxon>
        <taxon>Oomycota</taxon>
        <taxon>Peronosporomycetes</taxon>
        <taxon>Pythiales</taxon>
        <taxon>Pythiaceae</taxon>
        <taxon>Pythium</taxon>
    </lineage>
</organism>
<dbReference type="Pfam" id="PF13499">
    <property type="entry name" value="EF-hand_7"/>
    <property type="match status" value="2"/>
</dbReference>
<feature type="domain" description="EF-hand" evidence="5">
    <location>
        <begin position="728"/>
        <end position="763"/>
    </location>
</feature>
<keyword evidence="3" id="KW-0106">Calcium</keyword>
<keyword evidence="2" id="KW-0677">Repeat</keyword>
<protein>
    <recommendedName>
        <fullName evidence="5">EF-hand domain-containing protein</fullName>
    </recommendedName>
</protein>
<dbReference type="GO" id="GO:0005509">
    <property type="term" value="F:calcium ion binding"/>
    <property type="evidence" value="ECO:0007669"/>
    <property type="project" value="InterPro"/>
</dbReference>
<dbReference type="InterPro" id="IPR002048">
    <property type="entry name" value="EF_hand_dom"/>
</dbReference>
<evidence type="ECO:0000259" key="5">
    <source>
        <dbReference type="PROSITE" id="PS50222"/>
    </source>
</evidence>
<feature type="compositionally biased region" description="Polar residues" evidence="4">
    <location>
        <begin position="927"/>
        <end position="938"/>
    </location>
</feature>
<proteinExistence type="predicted"/>
<reference evidence="6" key="1">
    <citation type="submission" date="2019-03" db="EMBL/GenBank/DDBJ databases">
        <title>Long read genome sequence of the mycoparasitic Pythium oligandrum ATCC 38472 isolated from sugarbeet rhizosphere.</title>
        <authorList>
            <person name="Gaulin E."/>
        </authorList>
    </citation>
    <scope>NUCLEOTIDE SEQUENCE</scope>
    <source>
        <strain evidence="6">ATCC 38472_TT</strain>
    </source>
</reference>
<gene>
    <name evidence="6" type="ORF">Poli38472_003426</name>
</gene>
<feature type="domain" description="EF-hand" evidence="5">
    <location>
        <begin position="1059"/>
        <end position="1094"/>
    </location>
</feature>
<dbReference type="InterPro" id="IPR051581">
    <property type="entry name" value="Ca-bind"/>
</dbReference>
<feature type="domain" description="EF-hand" evidence="5">
    <location>
        <begin position="692"/>
        <end position="727"/>
    </location>
</feature>
<feature type="compositionally biased region" description="Polar residues" evidence="4">
    <location>
        <begin position="953"/>
        <end position="965"/>
    </location>
</feature>
<feature type="region of interest" description="Disordered" evidence="4">
    <location>
        <begin position="922"/>
        <end position="967"/>
    </location>
</feature>
<dbReference type="PANTHER" id="PTHR34524:SF6">
    <property type="entry name" value="CALCYPHOSINE LIKE"/>
    <property type="match status" value="1"/>
</dbReference>
<dbReference type="InterPro" id="IPR018247">
    <property type="entry name" value="EF_Hand_1_Ca_BS"/>
</dbReference>
<dbReference type="EMBL" id="SPLM01000144">
    <property type="protein sequence ID" value="TMW57501.1"/>
    <property type="molecule type" value="Genomic_DNA"/>
</dbReference>
<dbReference type="PANTHER" id="PTHR34524">
    <property type="entry name" value="CALCYPHOSIN"/>
    <property type="match status" value="1"/>
</dbReference>
<dbReference type="CDD" id="cd00051">
    <property type="entry name" value="EFh"/>
    <property type="match status" value="2"/>
</dbReference>
<evidence type="ECO:0000256" key="4">
    <source>
        <dbReference type="SAM" id="MobiDB-lite"/>
    </source>
</evidence>
<feature type="domain" description="EF-hand" evidence="5">
    <location>
        <begin position="655"/>
        <end position="690"/>
    </location>
</feature>
<name>A0A8K1C6I0_PYTOL</name>
<feature type="domain" description="EF-hand" evidence="5">
    <location>
        <begin position="373"/>
        <end position="408"/>
    </location>
</feature>
<feature type="region of interest" description="Disordered" evidence="4">
    <location>
        <begin position="318"/>
        <end position="338"/>
    </location>
</feature>
<dbReference type="PROSITE" id="PS50222">
    <property type="entry name" value="EF_HAND_2"/>
    <property type="match status" value="7"/>
</dbReference>
<evidence type="ECO:0000256" key="3">
    <source>
        <dbReference type="ARBA" id="ARBA00022837"/>
    </source>
</evidence>